<keyword evidence="4" id="KW-1185">Reference proteome</keyword>
<dbReference type="InterPro" id="IPR053095">
    <property type="entry name" value="Actin-binding/GATA_Znf"/>
</dbReference>
<evidence type="ECO:0000313" key="3">
    <source>
        <dbReference type="EMBL" id="KAF2461388.1"/>
    </source>
</evidence>
<dbReference type="PROSITE" id="PS50090">
    <property type="entry name" value="MYB_LIKE"/>
    <property type="match status" value="1"/>
</dbReference>
<evidence type="ECO:0000256" key="1">
    <source>
        <dbReference type="SAM" id="MobiDB-lite"/>
    </source>
</evidence>
<gene>
    <name evidence="3" type="ORF">BDY21DRAFT_85184</name>
</gene>
<feature type="compositionally biased region" description="Low complexity" evidence="1">
    <location>
        <begin position="25"/>
        <end position="68"/>
    </location>
</feature>
<dbReference type="SMART" id="SM00717">
    <property type="entry name" value="SANT"/>
    <property type="match status" value="1"/>
</dbReference>
<evidence type="ECO:0000259" key="2">
    <source>
        <dbReference type="PROSITE" id="PS50090"/>
    </source>
</evidence>
<dbReference type="Pfam" id="PF00249">
    <property type="entry name" value="Myb_DNA-binding"/>
    <property type="match status" value="1"/>
</dbReference>
<proteinExistence type="predicted"/>
<feature type="region of interest" description="Disordered" evidence="1">
    <location>
        <begin position="1"/>
        <end position="70"/>
    </location>
</feature>
<dbReference type="OrthoDB" id="4151352at2759"/>
<sequence length="241" mass="26432">MNTMPKEPRQSTTSYRTNPLGAPPSTATTTTSGSMSSASGTTATATAAAVAGTSSTAASNARASTTWSADDDEQLMRARAQGLNWQPIAARFFPGKTANACRKRHERLMERQKAENWDGVRLETLATEYARARRAMWTMLGERVGEKWTVVEQKVREPCDSLGYPLTRSPTHPLTHTRPRSKDPLLTERTRFSPAAFLLRSAWKRGSRLSCRSTAQCSGRSEVWLPRATTAASVAPTLRSN</sequence>
<protein>
    <recommendedName>
        <fullName evidence="2">Myb-like domain-containing protein</fullName>
    </recommendedName>
</protein>
<dbReference type="SUPFAM" id="SSF46689">
    <property type="entry name" value="Homeodomain-like"/>
    <property type="match status" value="1"/>
</dbReference>
<feature type="domain" description="Myb-like" evidence="2">
    <location>
        <begin position="59"/>
        <end position="109"/>
    </location>
</feature>
<dbReference type="InterPro" id="IPR001005">
    <property type="entry name" value="SANT/Myb"/>
</dbReference>
<dbReference type="PANTHER" id="PTHR23246:SF13">
    <property type="entry name" value="GH12359P"/>
    <property type="match status" value="1"/>
</dbReference>
<dbReference type="InterPro" id="IPR009057">
    <property type="entry name" value="Homeodomain-like_sf"/>
</dbReference>
<reference evidence="3" key="1">
    <citation type="journal article" date="2020" name="Stud. Mycol.">
        <title>101 Dothideomycetes genomes: a test case for predicting lifestyles and emergence of pathogens.</title>
        <authorList>
            <person name="Haridas S."/>
            <person name="Albert R."/>
            <person name="Binder M."/>
            <person name="Bloem J."/>
            <person name="Labutti K."/>
            <person name="Salamov A."/>
            <person name="Andreopoulos B."/>
            <person name="Baker S."/>
            <person name="Barry K."/>
            <person name="Bills G."/>
            <person name="Bluhm B."/>
            <person name="Cannon C."/>
            <person name="Castanera R."/>
            <person name="Culley D."/>
            <person name="Daum C."/>
            <person name="Ezra D."/>
            <person name="Gonzalez J."/>
            <person name="Henrissat B."/>
            <person name="Kuo A."/>
            <person name="Liang C."/>
            <person name="Lipzen A."/>
            <person name="Lutzoni F."/>
            <person name="Magnuson J."/>
            <person name="Mondo S."/>
            <person name="Nolan M."/>
            <person name="Ohm R."/>
            <person name="Pangilinan J."/>
            <person name="Park H.-J."/>
            <person name="Ramirez L."/>
            <person name="Alfaro M."/>
            <person name="Sun H."/>
            <person name="Tritt A."/>
            <person name="Yoshinaga Y."/>
            <person name="Zwiers L.-H."/>
            <person name="Turgeon B."/>
            <person name="Goodwin S."/>
            <person name="Spatafora J."/>
            <person name="Crous P."/>
            <person name="Grigoriev I."/>
        </authorList>
    </citation>
    <scope>NUCLEOTIDE SEQUENCE</scope>
    <source>
        <strain evidence="3">ATCC 16933</strain>
    </source>
</reference>
<organism evidence="3 4">
    <name type="scientific">Lineolata rhizophorae</name>
    <dbReference type="NCBI Taxonomy" id="578093"/>
    <lineage>
        <taxon>Eukaryota</taxon>
        <taxon>Fungi</taxon>
        <taxon>Dikarya</taxon>
        <taxon>Ascomycota</taxon>
        <taxon>Pezizomycotina</taxon>
        <taxon>Dothideomycetes</taxon>
        <taxon>Dothideomycetes incertae sedis</taxon>
        <taxon>Lineolatales</taxon>
        <taxon>Lineolataceae</taxon>
        <taxon>Lineolata</taxon>
    </lineage>
</organism>
<name>A0A6A6PBT7_9PEZI</name>
<dbReference type="CDD" id="cd00167">
    <property type="entry name" value="SANT"/>
    <property type="match status" value="1"/>
</dbReference>
<dbReference type="AlphaFoldDB" id="A0A6A6PBT7"/>
<accession>A0A6A6PBT7</accession>
<dbReference type="PANTHER" id="PTHR23246">
    <property type="entry name" value="NEW-GLUE PROTEIN"/>
    <property type="match status" value="1"/>
</dbReference>
<dbReference type="Gene3D" id="1.10.10.60">
    <property type="entry name" value="Homeodomain-like"/>
    <property type="match status" value="1"/>
</dbReference>
<evidence type="ECO:0000313" key="4">
    <source>
        <dbReference type="Proteomes" id="UP000799766"/>
    </source>
</evidence>
<dbReference type="EMBL" id="MU001671">
    <property type="protein sequence ID" value="KAF2461388.1"/>
    <property type="molecule type" value="Genomic_DNA"/>
</dbReference>
<feature type="region of interest" description="Disordered" evidence="1">
    <location>
        <begin position="162"/>
        <end position="185"/>
    </location>
</feature>
<dbReference type="Proteomes" id="UP000799766">
    <property type="component" value="Unassembled WGS sequence"/>
</dbReference>